<proteinExistence type="predicted"/>
<feature type="transmembrane region" description="Helical" evidence="1">
    <location>
        <begin position="20"/>
        <end position="40"/>
    </location>
</feature>
<dbReference type="InterPro" id="IPR037524">
    <property type="entry name" value="PA14/GLEYA"/>
</dbReference>
<keyword evidence="4" id="KW-1185">Reference proteome</keyword>
<organism evidence="3 4">
    <name type="scientific">Pontiella sulfatireligans</name>
    <dbReference type="NCBI Taxonomy" id="2750658"/>
    <lineage>
        <taxon>Bacteria</taxon>
        <taxon>Pseudomonadati</taxon>
        <taxon>Kiritimatiellota</taxon>
        <taxon>Kiritimatiellia</taxon>
        <taxon>Kiritimatiellales</taxon>
        <taxon>Pontiellaceae</taxon>
        <taxon>Pontiella</taxon>
    </lineage>
</organism>
<feature type="domain" description="PA14" evidence="2">
    <location>
        <begin position="166"/>
        <end position="337"/>
    </location>
</feature>
<gene>
    <name evidence="3" type="ORF">SCARR_00889</name>
</gene>
<evidence type="ECO:0000256" key="1">
    <source>
        <dbReference type="SAM" id="Phobius"/>
    </source>
</evidence>
<dbReference type="Proteomes" id="UP000346198">
    <property type="component" value="Unassembled WGS sequence"/>
</dbReference>
<protein>
    <recommendedName>
        <fullName evidence="2">PA14 domain-containing protein</fullName>
    </recommendedName>
</protein>
<accession>A0A6C2UHY7</accession>
<evidence type="ECO:0000259" key="2">
    <source>
        <dbReference type="PROSITE" id="PS51820"/>
    </source>
</evidence>
<dbReference type="AlphaFoldDB" id="A0A6C2UHY7"/>
<dbReference type="EMBL" id="CAAHFH010000001">
    <property type="protein sequence ID" value="VGO18836.1"/>
    <property type="molecule type" value="Genomic_DNA"/>
</dbReference>
<dbReference type="PROSITE" id="PS51820">
    <property type="entry name" value="PA14"/>
    <property type="match status" value="1"/>
</dbReference>
<name>A0A6C2UHY7_9BACT</name>
<sequence>MRNSRKSFGVVKGASSGFMISLLIHAAAFLLAGMLVVFTVQHKEEKKFVPPKPVERPKMKLKKPKVKVKKTAKPKATTRIVTKVMRASMPDIQLPEMSGMGDGMGGGGGGFELDMDFGNLTALGSTRSIGNDLEGTYWDLKFTRGGVFSPMEGEEWREIFHKFFRTWNTSIFSKYYRSPQKLYTTFLVMPPTISALAPVAFGMSDDMASGGHWVVYYKGKIYHKEGITFRFWLGVDDSLAIRINKKVVVAGSFISPEDGESERAPKMYRSLWESESMDSEKYVIGSSLATVGDWVTLEPGVEYDMEVVISENASSGASFIVAVEEQGVEYPENSQGGPILPIFRTSELSRDQLDIIYKNLCEDEVCCTNGPIFRDF</sequence>
<evidence type="ECO:0000313" key="4">
    <source>
        <dbReference type="Proteomes" id="UP000346198"/>
    </source>
</evidence>
<reference evidence="3 4" key="1">
    <citation type="submission" date="2019-04" db="EMBL/GenBank/DDBJ databases">
        <authorList>
            <person name="Van Vliet M D."/>
        </authorList>
    </citation>
    <scope>NUCLEOTIDE SEQUENCE [LARGE SCALE GENOMIC DNA]</scope>
    <source>
        <strain evidence="3 4">F21</strain>
    </source>
</reference>
<keyword evidence="1" id="KW-0472">Membrane</keyword>
<keyword evidence="1" id="KW-0812">Transmembrane</keyword>
<keyword evidence="1" id="KW-1133">Transmembrane helix</keyword>
<evidence type="ECO:0000313" key="3">
    <source>
        <dbReference type="EMBL" id="VGO18836.1"/>
    </source>
</evidence>